<gene>
    <name evidence="2" type="ORF">MHBO_001857</name>
</gene>
<dbReference type="PANTHER" id="PTHR12933">
    <property type="entry name" value="ORF PROTEIN-RELATED"/>
    <property type="match status" value="1"/>
</dbReference>
<keyword evidence="3" id="KW-1185">Reference proteome</keyword>
<protein>
    <recommendedName>
        <fullName evidence="1">UTP25 NTP hydrolase-like domain-containing protein</fullName>
    </recommendedName>
</protein>
<dbReference type="Pfam" id="PF22916">
    <property type="entry name" value="UTP25_NTPase-like"/>
    <property type="match status" value="1"/>
</dbReference>
<proteinExistence type="predicted"/>
<reference evidence="2 3" key="1">
    <citation type="journal article" date="2024" name="BMC Biol.">
        <title>Comparative genomics of Ascetosporea gives new insight into the evolutionary basis for animal parasitism in Rhizaria.</title>
        <authorList>
            <person name="Hiltunen Thoren M."/>
            <person name="Onut-Brannstrom I."/>
            <person name="Alfjorden A."/>
            <person name="Peckova H."/>
            <person name="Swords F."/>
            <person name="Hooper C."/>
            <person name="Holzer A.S."/>
            <person name="Bass D."/>
            <person name="Burki F."/>
        </authorList>
    </citation>
    <scope>NUCLEOTIDE SEQUENCE [LARGE SCALE GENOMIC DNA]</scope>
    <source>
        <strain evidence="2">20-A016</strain>
    </source>
</reference>
<name>A0ABV2AKF3_9EUKA</name>
<accession>A0ABV2AKF3</accession>
<feature type="domain" description="UTP25 NTP hydrolase-like" evidence="1">
    <location>
        <begin position="12"/>
        <end position="68"/>
    </location>
</feature>
<evidence type="ECO:0000313" key="3">
    <source>
        <dbReference type="Proteomes" id="UP001439008"/>
    </source>
</evidence>
<dbReference type="EMBL" id="JBDODL010000529">
    <property type="protein sequence ID" value="MES1920147.1"/>
    <property type="molecule type" value="Genomic_DNA"/>
</dbReference>
<dbReference type="InterPro" id="IPR010678">
    <property type="entry name" value="UTP25"/>
</dbReference>
<evidence type="ECO:0000313" key="2">
    <source>
        <dbReference type="EMBL" id="MES1920147.1"/>
    </source>
</evidence>
<dbReference type="Proteomes" id="UP001439008">
    <property type="component" value="Unassembled WGS sequence"/>
</dbReference>
<evidence type="ECO:0000259" key="1">
    <source>
        <dbReference type="Pfam" id="PF22916"/>
    </source>
</evidence>
<organism evidence="2 3">
    <name type="scientific">Bonamia ostreae</name>
    <dbReference type="NCBI Taxonomy" id="126728"/>
    <lineage>
        <taxon>Eukaryota</taxon>
        <taxon>Sar</taxon>
        <taxon>Rhizaria</taxon>
        <taxon>Endomyxa</taxon>
        <taxon>Ascetosporea</taxon>
        <taxon>Haplosporida</taxon>
        <taxon>Bonamia</taxon>
    </lineage>
</organism>
<dbReference type="PANTHER" id="PTHR12933:SF0">
    <property type="entry name" value="U3 SMALL NUCLEOLAR RNA-ASSOCIATED PROTEIN 25 HOMOLOG"/>
    <property type="match status" value="1"/>
</dbReference>
<dbReference type="InterPro" id="IPR053940">
    <property type="entry name" value="UTP25_NTPase-like"/>
</dbReference>
<sequence>METESSDEDSAEDGKVYNIDFLSSIEIVLLYKADLFLMQNWRHVETVLGFLNLSPSKAEHTDFFRVKSF</sequence>
<comment type="caution">
    <text evidence="2">The sequence shown here is derived from an EMBL/GenBank/DDBJ whole genome shotgun (WGS) entry which is preliminary data.</text>
</comment>